<dbReference type="InterPro" id="IPR036249">
    <property type="entry name" value="Thioredoxin-like_sf"/>
</dbReference>
<gene>
    <name evidence="2" type="ORF">AMPC_12530</name>
</gene>
<dbReference type="RefSeq" id="WP_248346417.1">
    <property type="nucleotide sequence ID" value="NZ_AP025592.1"/>
</dbReference>
<protein>
    <recommendedName>
        <fullName evidence="4">Thioredoxin domain-containing protein</fullName>
    </recommendedName>
</protein>
<evidence type="ECO:0000313" key="2">
    <source>
        <dbReference type="EMBL" id="BDG08140.1"/>
    </source>
</evidence>
<dbReference type="InterPro" id="IPR000643">
    <property type="entry name" value="Iodothyronine_deiodinase"/>
</dbReference>
<keyword evidence="1" id="KW-0812">Transmembrane</keyword>
<proteinExistence type="predicted"/>
<feature type="transmembrane region" description="Helical" evidence="1">
    <location>
        <begin position="247"/>
        <end position="267"/>
    </location>
</feature>
<accession>A0ABN6N6I3</accession>
<name>A0ABN6N6I3_9BACT</name>
<dbReference type="EMBL" id="AP025592">
    <property type="protein sequence ID" value="BDG08140.1"/>
    <property type="molecule type" value="Genomic_DNA"/>
</dbReference>
<keyword evidence="3" id="KW-1185">Reference proteome</keyword>
<dbReference type="Proteomes" id="UP001162734">
    <property type="component" value="Chromosome"/>
</dbReference>
<evidence type="ECO:0000256" key="1">
    <source>
        <dbReference type="SAM" id="Phobius"/>
    </source>
</evidence>
<sequence length="271" mass="29479">MGVAKGGFMGYRNAHFTREQLIEDLSFGAGRDPGWELPDFDLPATDGARVAKRDLAGRPALLTFASITDPMSASAAPVLKKLHRRFGRDVRFLTVYVREAHPGDRIRQPATAEWKLRHARMLRDRDGLPWQVLVDDLEGGFHRALGGNSNAAFLVDPNGRVAFRSLWSNDERVLGGALRAMVEGRSGAPFERERRVVPMARGLARVDEVVRAAGPAAVEDLRRETPLVFAAAELAWFFRALTPLGRAVVLGGAALLAGAALGGVRLARRGA</sequence>
<organism evidence="2 3">
    <name type="scientific">Anaeromyxobacter paludicola</name>
    <dbReference type="NCBI Taxonomy" id="2918171"/>
    <lineage>
        <taxon>Bacteria</taxon>
        <taxon>Pseudomonadati</taxon>
        <taxon>Myxococcota</taxon>
        <taxon>Myxococcia</taxon>
        <taxon>Myxococcales</taxon>
        <taxon>Cystobacterineae</taxon>
        <taxon>Anaeromyxobacteraceae</taxon>
        <taxon>Anaeromyxobacter</taxon>
    </lineage>
</organism>
<dbReference type="Gene3D" id="3.40.30.10">
    <property type="entry name" value="Glutaredoxin"/>
    <property type="match status" value="1"/>
</dbReference>
<evidence type="ECO:0008006" key="4">
    <source>
        <dbReference type="Google" id="ProtNLM"/>
    </source>
</evidence>
<dbReference type="SUPFAM" id="SSF52833">
    <property type="entry name" value="Thioredoxin-like"/>
    <property type="match status" value="1"/>
</dbReference>
<dbReference type="Pfam" id="PF00837">
    <property type="entry name" value="T4_deiodinase"/>
    <property type="match status" value="1"/>
</dbReference>
<evidence type="ECO:0000313" key="3">
    <source>
        <dbReference type="Proteomes" id="UP001162734"/>
    </source>
</evidence>
<reference evidence="3" key="1">
    <citation type="journal article" date="2022" name="Int. J. Syst. Evol. Microbiol.">
        <title>Anaeromyxobacter oryzae sp. nov., Anaeromyxobacter diazotrophicus sp. nov. and Anaeromyxobacter paludicola sp. nov., isolated from paddy soils.</title>
        <authorList>
            <person name="Itoh H."/>
            <person name="Xu Z."/>
            <person name="Mise K."/>
            <person name="Masuda Y."/>
            <person name="Ushijima N."/>
            <person name="Hayakawa C."/>
            <person name="Shiratori Y."/>
            <person name="Senoo K."/>
        </authorList>
    </citation>
    <scope>NUCLEOTIDE SEQUENCE [LARGE SCALE GENOMIC DNA]</scope>
    <source>
        <strain evidence="3">Red630</strain>
    </source>
</reference>
<keyword evidence="1" id="KW-1133">Transmembrane helix</keyword>
<keyword evidence="1" id="KW-0472">Membrane</keyword>